<dbReference type="Proteomes" id="UP000448867">
    <property type="component" value="Unassembled WGS sequence"/>
</dbReference>
<gene>
    <name evidence="1" type="ORF">GJU40_00265</name>
</gene>
<name>A0A7X2IVY4_9BACI</name>
<dbReference type="EMBL" id="WKKI01000001">
    <property type="protein sequence ID" value="MRX70600.1"/>
    <property type="molecule type" value="Genomic_DNA"/>
</dbReference>
<comment type="caution">
    <text evidence="1">The sequence shown here is derived from an EMBL/GenBank/DDBJ whole genome shotgun (WGS) entry which is preliminary data.</text>
</comment>
<evidence type="ECO:0000313" key="2">
    <source>
        <dbReference type="Proteomes" id="UP000448867"/>
    </source>
</evidence>
<reference evidence="1 2" key="1">
    <citation type="submission" date="2019-11" db="EMBL/GenBank/DDBJ databases">
        <title>Bacillus lacus genome.</title>
        <authorList>
            <person name="Allen C.J."/>
            <person name="Newman J.D."/>
        </authorList>
    </citation>
    <scope>NUCLEOTIDE SEQUENCE [LARGE SCALE GENOMIC DNA]</scope>
    <source>
        <strain evidence="1 2">KCTC 33946</strain>
    </source>
</reference>
<protein>
    <recommendedName>
        <fullName evidence="3">Flagellar protein FlbD</fullName>
    </recommendedName>
</protein>
<dbReference type="PANTHER" id="PTHR39185">
    <property type="entry name" value="SWARMING MOTILITY PROTEIN SWRD"/>
    <property type="match status" value="1"/>
</dbReference>
<evidence type="ECO:0000313" key="1">
    <source>
        <dbReference type="EMBL" id="MRX70600.1"/>
    </source>
</evidence>
<dbReference type="RefSeq" id="WP_154305701.1">
    <property type="nucleotide sequence ID" value="NZ_WKKI01000001.1"/>
</dbReference>
<organism evidence="1 2">
    <name type="scientific">Metabacillus lacus</name>
    <dbReference type="NCBI Taxonomy" id="1983721"/>
    <lineage>
        <taxon>Bacteria</taxon>
        <taxon>Bacillati</taxon>
        <taxon>Bacillota</taxon>
        <taxon>Bacilli</taxon>
        <taxon>Bacillales</taxon>
        <taxon>Bacillaceae</taxon>
        <taxon>Metabacillus</taxon>
    </lineage>
</organism>
<sequence length="73" mass="8482">MIYVTKLNGKEFQLNAAFIEQVEAFPDTTITLLNGKKFIVKEDEKTVRMLITEYYQQIQVLRLIAEVEAAENE</sequence>
<dbReference type="OrthoDB" id="9799862at2"/>
<accession>A0A7X2IVY4</accession>
<keyword evidence="2" id="KW-1185">Reference proteome</keyword>
<dbReference type="InterPro" id="IPR009384">
    <property type="entry name" value="SwrD-like"/>
</dbReference>
<dbReference type="AlphaFoldDB" id="A0A7X2IVY4"/>
<proteinExistence type="predicted"/>
<evidence type="ECO:0008006" key="3">
    <source>
        <dbReference type="Google" id="ProtNLM"/>
    </source>
</evidence>
<dbReference type="Pfam" id="PF06289">
    <property type="entry name" value="FlbD"/>
    <property type="match status" value="1"/>
</dbReference>
<dbReference type="PANTHER" id="PTHR39185:SF1">
    <property type="entry name" value="SWARMING MOTILITY PROTEIN SWRD"/>
    <property type="match status" value="1"/>
</dbReference>